<sequence>MPDDQQKSQLAQMFGCTRFVYNLGLETKISAYKQYGKTLNYFELNKQLTDLKAGTQWLSDCPSQALQMALRNLDNAYTAFFKGAGFPKFKSKRGKQSFQLPQGVKVDLENGKVFLPKLKWVDCVFSRAFTGNIKTVTVSRVPSGKHYISFLIDTQQSKPIRQPISRDTAVGIDLGVKTFATLSDGQVLANHKFLGKSLNRLRVEQRTLARRFKKGRSGDPAKEQSKNWHKQKLVVAKLHETITNQRRDFLHKASTQIIKEYDTVCLETLNTSGMMQNRKLSRAIGEMGWAEFNQMLDYKADWYGKNILRIGRFAPSSRICSICGWHNKALTLSDRVWTCANGHTVERDQNAALNILDFGLRTQPLLGNVRQVA</sequence>
<evidence type="ECO:0000256" key="7">
    <source>
        <dbReference type="ARBA" id="ARBA00023172"/>
    </source>
</evidence>
<dbReference type="PANTHER" id="PTHR30405">
    <property type="entry name" value="TRANSPOSASE"/>
    <property type="match status" value="1"/>
</dbReference>
<dbReference type="GO" id="GO:0003677">
    <property type="term" value="F:DNA binding"/>
    <property type="evidence" value="ECO:0007669"/>
    <property type="project" value="UniProtKB-KW"/>
</dbReference>
<dbReference type="GO" id="GO:0006310">
    <property type="term" value="P:DNA recombination"/>
    <property type="evidence" value="ECO:0007669"/>
    <property type="project" value="UniProtKB-KW"/>
</dbReference>
<keyword evidence="3" id="KW-0815">Transposition</keyword>
<gene>
    <name evidence="11" type="ORF">AWR27_07965</name>
</gene>
<dbReference type="NCBIfam" id="NF040570">
    <property type="entry name" value="guided_TnpB"/>
    <property type="match status" value="1"/>
</dbReference>
<evidence type="ECO:0000313" key="11">
    <source>
        <dbReference type="EMBL" id="AQG79266.1"/>
    </source>
</evidence>
<keyword evidence="6" id="KW-0238">DNA-binding</keyword>
<dbReference type="KEGG" id="smon:AWR27_07965"/>
<dbReference type="EMBL" id="CP014263">
    <property type="protein sequence ID" value="AQG79266.1"/>
    <property type="molecule type" value="Genomic_DNA"/>
</dbReference>
<feature type="domain" description="Transposase putative helix-turn-helix" evidence="10">
    <location>
        <begin position="2"/>
        <end position="37"/>
    </location>
</feature>
<evidence type="ECO:0008006" key="13">
    <source>
        <dbReference type="Google" id="ProtNLM"/>
    </source>
</evidence>
<reference evidence="11 12" key="1">
    <citation type="submission" date="2016-01" db="EMBL/GenBank/DDBJ databases">
        <authorList>
            <person name="Oliw E.H."/>
        </authorList>
    </citation>
    <scope>NUCLEOTIDE SEQUENCE [LARGE SCALE GENOMIC DNA]</scope>
    <source>
        <strain evidence="11 12">DY10</strain>
    </source>
</reference>
<keyword evidence="5" id="KW-0862">Zinc</keyword>
<evidence type="ECO:0000256" key="5">
    <source>
        <dbReference type="ARBA" id="ARBA00022833"/>
    </source>
</evidence>
<evidence type="ECO:0000259" key="8">
    <source>
        <dbReference type="Pfam" id="PF01385"/>
    </source>
</evidence>
<evidence type="ECO:0000256" key="6">
    <source>
        <dbReference type="ARBA" id="ARBA00023125"/>
    </source>
</evidence>
<dbReference type="GO" id="GO:0032196">
    <property type="term" value="P:transposition"/>
    <property type="evidence" value="ECO:0007669"/>
    <property type="project" value="UniProtKB-KW"/>
</dbReference>
<dbReference type="InterPro" id="IPR051399">
    <property type="entry name" value="RNA-guided_DNA_endo/Transpos"/>
</dbReference>
<evidence type="ECO:0000256" key="3">
    <source>
        <dbReference type="ARBA" id="ARBA00022578"/>
    </source>
</evidence>
<proteinExistence type="inferred from homology"/>
<dbReference type="Pfam" id="PF07282">
    <property type="entry name" value="Cas12f1-like_TNB"/>
    <property type="match status" value="1"/>
</dbReference>
<name>A0A1P9WV41_9BACT</name>
<comment type="similarity">
    <text evidence="1">In the C-terminal section; belongs to the transposase 35 family.</text>
</comment>
<dbReference type="Pfam" id="PF12323">
    <property type="entry name" value="HTH_OrfB_IS605"/>
    <property type="match status" value="1"/>
</dbReference>
<dbReference type="Proteomes" id="UP000187941">
    <property type="component" value="Chromosome"/>
</dbReference>
<feature type="domain" description="Cas12f1-like TNB" evidence="9">
    <location>
        <begin position="289"/>
        <end position="355"/>
    </location>
</feature>
<protein>
    <recommendedName>
        <fullName evidence="13">Transposase</fullName>
    </recommendedName>
</protein>
<evidence type="ECO:0000256" key="4">
    <source>
        <dbReference type="ARBA" id="ARBA00022723"/>
    </source>
</evidence>
<dbReference type="AlphaFoldDB" id="A0A1P9WV41"/>
<evidence type="ECO:0000313" key="12">
    <source>
        <dbReference type="Proteomes" id="UP000187941"/>
    </source>
</evidence>
<evidence type="ECO:0000259" key="9">
    <source>
        <dbReference type="Pfam" id="PF07282"/>
    </source>
</evidence>
<evidence type="ECO:0000259" key="10">
    <source>
        <dbReference type="Pfam" id="PF12323"/>
    </source>
</evidence>
<comment type="similarity">
    <text evidence="2">In the N-terminal section; belongs to the transposase 2 family.</text>
</comment>
<dbReference type="GO" id="GO:0046872">
    <property type="term" value="F:metal ion binding"/>
    <property type="evidence" value="ECO:0007669"/>
    <property type="project" value="UniProtKB-KW"/>
</dbReference>
<dbReference type="InterPro" id="IPR010095">
    <property type="entry name" value="Cas12f1-like_TNB"/>
</dbReference>
<dbReference type="InterPro" id="IPR021027">
    <property type="entry name" value="Transposase_put_HTH"/>
</dbReference>
<dbReference type="InterPro" id="IPR001959">
    <property type="entry name" value="Transposase"/>
</dbReference>
<organism evidence="11 12">
    <name type="scientific">Spirosoma montaniterrae</name>
    <dbReference type="NCBI Taxonomy" id="1178516"/>
    <lineage>
        <taxon>Bacteria</taxon>
        <taxon>Pseudomonadati</taxon>
        <taxon>Bacteroidota</taxon>
        <taxon>Cytophagia</taxon>
        <taxon>Cytophagales</taxon>
        <taxon>Cytophagaceae</taxon>
        <taxon>Spirosoma</taxon>
    </lineage>
</organism>
<feature type="domain" description="Probable transposase IS891/IS1136/IS1341" evidence="8">
    <location>
        <begin position="163"/>
        <end position="277"/>
    </location>
</feature>
<keyword evidence="7" id="KW-0233">DNA recombination</keyword>
<dbReference type="Pfam" id="PF01385">
    <property type="entry name" value="OrfB_IS605"/>
    <property type="match status" value="1"/>
</dbReference>
<dbReference type="STRING" id="1178516.AWR27_07965"/>
<dbReference type="NCBIfam" id="TIGR01766">
    <property type="entry name" value="IS200/IS605 family accessory protein TnpB-like domain"/>
    <property type="match status" value="1"/>
</dbReference>
<keyword evidence="4" id="KW-0479">Metal-binding</keyword>
<accession>A0A1P9WV41</accession>
<evidence type="ECO:0000256" key="2">
    <source>
        <dbReference type="ARBA" id="ARBA00011044"/>
    </source>
</evidence>
<evidence type="ECO:0000256" key="1">
    <source>
        <dbReference type="ARBA" id="ARBA00008761"/>
    </source>
</evidence>
<dbReference type="PANTHER" id="PTHR30405:SF11">
    <property type="entry name" value="RNA-GUIDED DNA ENDONUCLEASE RV2885C-RELATED"/>
    <property type="match status" value="1"/>
</dbReference>
<keyword evidence="12" id="KW-1185">Reference proteome</keyword>